<dbReference type="InterPro" id="IPR050903">
    <property type="entry name" value="Bact_Chemotaxis_MeTrfase"/>
</dbReference>
<dbReference type="InterPro" id="IPR000780">
    <property type="entry name" value="CheR_MeTrfase"/>
</dbReference>
<dbReference type="SUPFAM" id="SSF52738">
    <property type="entry name" value="Methylesterase CheB, C-terminal domain"/>
    <property type="match status" value="1"/>
</dbReference>
<dbReference type="Gene3D" id="3.30.450.20">
    <property type="entry name" value="PAS domain"/>
    <property type="match status" value="2"/>
</dbReference>
<dbReference type="SUPFAM" id="SSF53335">
    <property type="entry name" value="S-adenosyl-L-methionine-dependent methyltransferases"/>
    <property type="match status" value="1"/>
</dbReference>
<feature type="region of interest" description="Disordered" evidence="7">
    <location>
        <begin position="692"/>
        <end position="718"/>
    </location>
</feature>
<comment type="caution">
    <text evidence="10">The sequence shown here is derived from an EMBL/GenBank/DDBJ whole genome shotgun (WGS) entry which is preliminary data.</text>
</comment>
<dbReference type="Pfam" id="PF13596">
    <property type="entry name" value="PAS_10"/>
    <property type="match status" value="1"/>
</dbReference>
<dbReference type="SUPFAM" id="SSF47757">
    <property type="entry name" value="Chemotaxis receptor methyltransferase CheR, N-terminal domain"/>
    <property type="match status" value="1"/>
</dbReference>
<dbReference type="GO" id="GO:0008984">
    <property type="term" value="F:protein-glutamate methylesterase activity"/>
    <property type="evidence" value="ECO:0007669"/>
    <property type="project" value="InterPro"/>
</dbReference>
<dbReference type="InterPro" id="IPR035965">
    <property type="entry name" value="PAS-like_dom_sf"/>
</dbReference>
<dbReference type="RefSeq" id="WP_146155578.1">
    <property type="nucleotide sequence ID" value="NZ_PVNK01000116.1"/>
</dbReference>
<dbReference type="Pfam" id="PF08448">
    <property type="entry name" value="PAS_4"/>
    <property type="match status" value="1"/>
</dbReference>
<feature type="active site" evidence="6">
    <location>
        <position position="41"/>
    </location>
</feature>
<dbReference type="Pfam" id="PF01339">
    <property type="entry name" value="CheB_methylest"/>
    <property type="match status" value="1"/>
</dbReference>
<keyword evidence="6" id="KW-0378">Hydrolase</keyword>
<dbReference type="CDD" id="cd02440">
    <property type="entry name" value="AdoMet_MTases"/>
    <property type="match status" value="1"/>
</dbReference>
<dbReference type="PRINTS" id="PR00996">
    <property type="entry name" value="CHERMTFRASE"/>
</dbReference>
<evidence type="ECO:0000256" key="3">
    <source>
        <dbReference type="ARBA" id="ARBA00022603"/>
    </source>
</evidence>
<dbReference type="Gene3D" id="3.40.50.150">
    <property type="entry name" value="Vaccinia Virus protein VP39"/>
    <property type="match status" value="1"/>
</dbReference>
<keyword evidence="3 10" id="KW-0489">Methyltransferase</keyword>
<dbReference type="InterPro" id="IPR035909">
    <property type="entry name" value="CheB_C"/>
</dbReference>
<keyword evidence="6" id="KW-0145">Chemotaxis</keyword>
<feature type="domain" description="CheR-type methyltransferase" evidence="9">
    <location>
        <begin position="243"/>
        <end position="494"/>
    </location>
</feature>
<feature type="domain" description="CheB-type methylesterase" evidence="8">
    <location>
        <begin position="29"/>
        <end position="221"/>
    </location>
</feature>
<dbReference type="Proteomes" id="UP000237968">
    <property type="component" value="Unassembled WGS sequence"/>
</dbReference>
<dbReference type="GO" id="GO:0005737">
    <property type="term" value="C:cytoplasm"/>
    <property type="evidence" value="ECO:0007669"/>
    <property type="project" value="InterPro"/>
</dbReference>
<evidence type="ECO:0000256" key="2">
    <source>
        <dbReference type="ARBA" id="ARBA00012534"/>
    </source>
</evidence>
<dbReference type="InterPro" id="IPR036804">
    <property type="entry name" value="CheR_N_sf"/>
</dbReference>
<evidence type="ECO:0000256" key="1">
    <source>
        <dbReference type="ARBA" id="ARBA00001541"/>
    </source>
</evidence>
<dbReference type="GO" id="GO:0000156">
    <property type="term" value="F:phosphorelay response regulator activity"/>
    <property type="evidence" value="ECO:0007669"/>
    <property type="project" value="InterPro"/>
</dbReference>
<dbReference type="SUPFAM" id="SSF57997">
    <property type="entry name" value="Tropomyosin"/>
    <property type="match status" value="1"/>
</dbReference>
<protein>
    <recommendedName>
        <fullName evidence="2">protein-glutamate O-methyltransferase</fullName>
        <ecNumber evidence="2">2.1.1.80</ecNumber>
    </recommendedName>
</protein>
<evidence type="ECO:0000259" key="8">
    <source>
        <dbReference type="PROSITE" id="PS50122"/>
    </source>
</evidence>
<keyword evidence="5" id="KW-0949">S-adenosyl-L-methionine</keyword>
<dbReference type="InterPro" id="IPR029063">
    <property type="entry name" value="SAM-dependent_MTases_sf"/>
</dbReference>
<dbReference type="InterPro" id="IPR013656">
    <property type="entry name" value="PAS_4"/>
</dbReference>
<feature type="compositionally biased region" description="Polar residues" evidence="7">
    <location>
        <begin position="703"/>
        <end position="716"/>
    </location>
</feature>
<dbReference type="AlphaFoldDB" id="A0A2S9YBW4"/>
<dbReference type="GO" id="GO:0008983">
    <property type="term" value="F:protein-glutamate O-methyltransferase activity"/>
    <property type="evidence" value="ECO:0007669"/>
    <property type="project" value="UniProtKB-EC"/>
</dbReference>
<comment type="catalytic activity">
    <reaction evidence="1">
        <text>L-glutamyl-[protein] + S-adenosyl-L-methionine = [protein]-L-glutamate 5-O-methyl ester + S-adenosyl-L-homocysteine</text>
        <dbReference type="Rhea" id="RHEA:24452"/>
        <dbReference type="Rhea" id="RHEA-COMP:10208"/>
        <dbReference type="Rhea" id="RHEA-COMP:10311"/>
        <dbReference type="ChEBI" id="CHEBI:29973"/>
        <dbReference type="ChEBI" id="CHEBI:57856"/>
        <dbReference type="ChEBI" id="CHEBI:59789"/>
        <dbReference type="ChEBI" id="CHEBI:82795"/>
        <dbReference type="EC" id="2.1.1.80"/>
    </reaction>
</comment>
<dbReference type="SMART" id="SM00138">
    <property type="entry name" value="MeTrc"/>
    <property type="match status" value="1"/>
</dbReference>
<dbReference type="InterPro" id="IPR000673">
    <property type="entry name" value="Sig_transdc_resp-reg_Me-estase"/>
</dbReference>
<dbReference type="PROSITE" id="PS50123">
    <property type="entry name" value="CHER"/>
    <property type="match status" value="1"/>
</dbReference>
<evidence type="ECO:0000313" key="11">
    <source>
        <dbReference type="Proteomes" id="UP000237968"/>
    </source>
</evidence>
<reference evidence="10 11" key="1">
    <citation type="submission" date="2018-03" db="EMBL/GenBank/DDBJ databases">
        <title>Draft Genome Sequences of the Obligatory Marine Myxobacteria Enhygromyxa salina SWB005.</title>
        <authorList>
            <person name="Poehlein A."/>
            <person name="Moghaddam J.A."/>
            <person name="Harms H."/>
            <person name="Alanjari M."/>
            <person name="Koenig G.M."/>
            <person name="Daniel R."/>
            <person name="Schaeberle T.F."/>
        </authorList>
    </citation>
    <scope>NUCLEOTIDE SEQUENCE [LARGE SCALE GENOMIC DNA]</scope>
    <source>
        <strain evidence="10 11">SWB005</strain>
    </source>
</reference>
<evidence type="ECO:0000256" key="4">
    <source>
        <dbReference type="ARBA" id="ARBA00022679"/>
    </source>
</evidence>
<dbReference type="Pfam" id="PF03705">
    <property type="entry name" value="CheR_N"/>
    <property type="match status" value="1"/>
</dbReference>
<dbReference type="GO" id="GO:0032259">
    <property type="term" value="P:methylation"/>
    <property type="evidence" value="ECO:0007669"/>
    <property type="project" value="UniProtKB-KW"/>
</dbReference>
<dbReference type="OrthoDB" id="9786165at2"/>
<dbReference type="CDD" id="cd16434">
    <property type="entry name" value="CheB-CheR_fusion"/>
    <property type="match status" value="1"/>
</dbReference>
<dbReference type="Pfam" id="PF01739">
    <property type="entry name" value="CheR"/>
    <property type="match status" value="1"/>
</dbReference>
<organism evidence="10 11">
    <name type="scientific">Enhygromyxa salina</name>
    <dbReference type="NCBI Taxonomy" id="215803"/>
    <lineage>
        <taxon>Bacteria</taxon>
        <taxon>Pseudomonadati</taxon>
        <taxon>Myxococcota</taxon>
        <taxon>Polyangia</taxon>
        <taxon>Nannocystales</taxon>
        <taxon>Nannocystaceae</taxon>
        <taxon>Enhygromyxa</taxon>
    </lineage>
</organism>
<evidence type="ECO:0000313" key="10">
    <source>
        <dbReference type="EMBL" id="PRQ02501.1"/>
    </source>
</evidence>
<dbReference type="GO" id="GO:0006935">
    <property type="term" value="P:chemotaxis"/>
    <property type="evidence" value="ECO:0007669"/>
    <property type="project" value="UniProtKB-UniRule"/>
</dbReference>
<gene>
    <name evidence="10" type="primary">cheR_2</name>
    <name evidence="10" type="ORF">ENSA5_22520</name>
</gene>
<evidence type="ECO:0000256" key="6">
    <source>
        <dbReference type="PROSITE-ProRule" id="PRU00050"/>
    </source>
</evidence>
<proteinExistence type="predicted"/>
<dbReference type="EMBL" id="PVNK01000116">
    <property type="protein sequence ID" value="PRQ02501.1"/>
    <property type="molecule type" value="Genomic_DNA"/>
</dbReference>
<dbReference type="Gene3D" id="3.40.50.180">
    <property type="entry name" value="Methylesterase CheB, C-terminal domain"/>
    <property type="match status" value="1"/>
</dbReference>
<dbReference type="InterPro" id="IPR022641">
    <property type="entry name" value="CheR_N"/>
</dbReference>
<evidence type="ECO:0000256" key="5">
    <source>
        <dbReference type="ARBA" id="ARBA00022691"/>
    </source>
</evidence>
<name>A0A2S9YBW4_9BACT</name>
<dbReference type="SUPFAM" id="SSF55785">
    <property type="entry name" value="PYP-like sensor domain (PAS domain)"/>
    <property type="match status" value="2"/>
</dbReference>
<feature type="region of interest" description="Disordered" evidence="7">
    <location>
        <begin position="1"/>
        <end position="23"/>
    </location>
</feature>
<sequence>MTTRDERPSPSPSPGEDPSNAHEAAAEPQLDAFMLVGLGASAGGLQALTAFFETIPADSGLAFVVVTHQHPGHVSLMPEILSKHTSLPVVEAEEGVQVEPNHVYLSPPGAMLALMGGALHDMRADIDWHADHPSLPIDYFFRSLAEEMRERAIAIVLSGTGSDGTVGAKIIKRESGLVMAEDPGSATYDGMPRSVIATGIVDDVETAEGLGRKVAAYARRQSAKFPATAAEQSLHEMHRALILVRDHTGHDFSSYKENTIRRRMKRRMNLHQLDTPREYVAYLQRNPAELDTLFKELLIGVTNFFRDPEAFNALAARLPQLLERKREGESFRVWVPGCSTGEEAYSIAILLREAMLNARKRVTIQLFATDLDPSAIDVARAGVYPEGIAVDVGEDRLARFFSRHDAYYHVSKEIRDMVVFAPQNVITDPPFTKLDLLSCRNLLIYLNSQLQRRLLPLFHYALRPGGVLFLGTSESVGTFTELFEPVDKKWKLFERLSSSPHTLPRFPLDTVHAADTGAQDPAARVPRPPVQPVGKLIERVLIAKHIPPSVVVNERGTIVHIHGRIGRFFEPAPGQPSHNLLDMARAGLQPTLAACLRRASTTTAEFVYEGVRVQTNGDSIFVDVSVRSLAEPETLRGLVLLSFQQAAPARAASDGELSTTALSAGELNQLEAVEHELRYTKETLQSTIEELETSNEELKSTNEELQSTNEELQSTNEELETSKEEMQSLNEELHTVNSELEEKVSDLSQANDDMTNLLNSTEVATVFLDRELRVKRFTQTATRIIKLIRSDVGRPIADLASELEYESLVTDADEVLRTLVPKQRELHSKDDRWFLMRMIPYRTTDNVIDGLVMTLVDISEQKWAFGELRRVLAELQRMQEAARQGREASAMLSSSLSRVYVDRVDRDLRYTWVGNSHPDCDAESMIGKRDDELHDGDGAHELVEIKRRVLVSGESQQRDVVLELSDGRHTWRVCADPLRDEDDQIFGVSTVALDLAKLNPSAGGSAGGRSSQ</sequence>
<dbReference type="PANTHER" id="PTHR24422">
    <property type="entry name" value="CHEMOTAXIS PROTEIN METHYLTRANSFERASE"/>
    <property type="match status" value="1"/>
</dbReference>
<dbReference type="Gene3D" id="1.10.155.10">
    <property type="entry name" value="Chemotaxis receptor methyltransferase CheR, N-terminal domain"/>
    <property type="match status" value="1"/>
</dbReference>
<dbReference type="PROSITE" id="PS50122">
    <property type="entry name" value="CHEB"/>
    <property type="match status" value="1"/>
</dbReference>
<dbReference type="PANTHER" id="PTHR24422:SF27">
    <property type="entry name" value="PROTEIN-GLUTAMATE O-METHYLTRANSFERASE"/>
    <property type="match status" value="1"/>
</dbReference>
<dbReference type="InterPro" id="IPR022642">
    <property type="entry name" value="CheR_C"/>
</dbReference>
<feature type="active site" evidence="6">
    <location>
        <position position="68"/>
    </location>
</feature>
<accession>A0A2S9YBW4</accession>
<dbReference type="EC" id="2.1.1.80" evidence="2"/>
<evidence type="ECO:0000256" key="7">
    <source>
        <dbReference type="SAM" id="MobiDB-lite"/>
    </source>
</evidence>
<feature type="active site" evidence="6">
    <location>
        <position position="163"/>
    </location>
</feature>
<keyword evidence="4 10" id="KW-0808">Transferase</keyword>
<evidence type="ECO:0000259" key="9">
    <source>
        <dbReference type="PROSITE" id="PS50123"/>
    </source>
</evidence>
<keyword evidence="11" id="KW-1185">Reference proteome</keyword>